<gene>
    <name evidence="2" type="ORF">G1H19_13510</name>
</gene>
<dbReference type="RefSeq" id="WP_152729451.1">
    <property type="nucleotide sequence ID" value="NZ_JAABOZ010000003.1"/>
</dbReference>
<evidence type="ECO:0000313" key="2">
    <source>
        <dbReference type="EMBL" id="NEL55014.1"/>
    </source>
</evidence>
<dbReference type="EMBL" id="JAAGWK010000019">
    <property type="protein sequence ID" value="NEL55014.1"/>
    <property type="molecule type" value="Genomic_DNA"/>
</dbReference>
<dbReference type="CDD" id="cd00761">
    <property type="entry name" value="Glyco_tranf_GTA_type"/>
    <property type="match status" value="1"/>
</dbReference>
<sequence length="315" mass="34652">MRVHVVYRYYAGENMKDRPAGYSKTLCLQSFLRAVESADVDVTFLTDGPATSTDRPLMESVGTVVQLPGVGMRGSYLAALRYATSGRWPDEDFVLFSEDDYLFRPDALVKLTRAVEALPDVDYLALYGGPPNPEVTTDNALNARVPAGWRTLPPWEVDGDRWVQIDNTTSSFGGRVGALTEDMGVFRFCMVPHKNMLRDHDTGLLLQGYEPYPYAPLVKAMVGLAPGDRRERVRSAVLAPFYLATNLRAHRRASRRRLFLAASPNLATHMETGLMAAGTDWAAVAEDVRRWAAPRPVGDPAAVEPPVRPGARAGG</sequence>
<name>A0A7K3WF04_9ACTN</name>
<keyword evidence="3" id="KW-1185">Reference proteome</keyword>
<evidence type="ECO:0000256" key="1">
    <source>
        <dbReference type="SAM" id="MobiDB-lite"/>
    </source>
</evidence>
<accession>A0A7K3WF04</accession>
<protein>
    <submittedName>
        <fullName evidence="2">Uncharacterized protein</fullName>
    </submittedName>
</protein>
<organism evidence="2 3">
    <name type="scientific">Goekera deserti</name>
    <dbReference type="NCBI Taxonomy" id="2497753"/>
    <lineage>
        <taxon>Bacteria</taxon>
        <taxon>Bacillati</taxon>
        <taxon>Actinomycetota</taxon>
        <taxon>Actinomycetes</taxon>
        <taxon>Geodermatophilales</taxon>
        <taxon>Geodermatophilaceae</taxon>
        <taxon>Goekera</taxon>
    </lineage>
</organism>
<comment type="caution">
    <text evidence="2">The sequence shown here is derived from an EMBL/GenBank/DDBJ whole genome shotgun (WGS) entry which is preliminary data.</text>
</comment>
<dbReference type="SUPFAM" id="SSF53448">
    <property type="entry name" value="Nucleotide-diphospho-sugar transferases"/>
    <property type="match status" value="1"/>
</dbReference>
<evidence type="ECO:0000313" key="3">
    <source>
        <dbReference type="Proteomes" id="UP000470470"/>
    </source>
</evidence>
<feature type="region of interest" description="Disordered" evidence="1">
    <location>
        <begin position="295"/>
        <end position="315"/>
    </location>
</feature>
<dbReference type="Proteomes" id="UP000470470">
    <property type="component" value="Unassembled WGS sequence"/>
</dbReference>
<dbReference type="InterPro" id="IPR029044">
    <property type="entry name" value="Nucleotide-diphossugar_trans"/>
</dbReference>
<reference evidence="2 3" key="1">
    <citation type="submission" date="2020-02" db="EMBL/GenBank/DDBJ databases">
        <title>The whole genome sequence of CPCC 205119.</title>
        <authorList>
            <person name="Jiang Z."/>
        </authorList>
    </citation>
    <scope>NUCLEOTIDE SEQUENCE [LARGE SCALE GENOMIC DNA]</scope>
    <source>
        <strain evidence="2 3">CPCC 205119</strain>
    </source>
</reference>
<proteinExistence type="predicted"/>
<dbReference type="AlphaFoldDB" id="A0A7K3WF04"/>